<dbReference type="AlphaFoldDB" id="A0A437M0S9"/>
<reference evidence="4 5" key="1">
    <citation type="submission" date="2019-01" db="EMBL/GenBank/DDBJ databases">
        <authorList>
            <person name="Chen W.-M."/>
        </authorList>
    </citation>
    <scope>NUCLEOTIDE SEQUENCE [LARGE SCALE GENOMIC DNA]</scope>
    <source>
        <strain evidence="4 5">CCP-7</strain>
    </source>
</reference>
<feature type="modified residue" description="4-aspartylphosphate" evidence="2">
    <location>
        <position position="55"/>
    </location>
</feature>
<dbReference type="PANTHER" id="PTHR44591">
    <property type="entry name" value="STRESS RESPONSE REGULATOR PROTEIN 1"/>
    <property type="match status" value="1"/>
</dbReference>
<dbReference type="InterPro" id="IPR001789">
    <property type="entry name" value="Sig_transdc_resp-reg_receiver"/>
</dbReference>
<evidence type="ECO:0000256" key="1">
    <source>
        <dbReference type="ARBA" id="ARBA00022553"/>
    </source>
</evidence>
<evidence type="ECO:0000313" key="4">
    <source>
        <dbReference type="EMBL" id="RVT91301.1"/>
    </source>
</evidence>
<proteinExistence type="predicted"/>
<evidence type="ECO:0000259" key="3">
    <source>
        <dbReference type="PROSITE" id="PS50110"/>
    </source>
</evidence>
<dbReference type="SUPFAM" id="SSF52172">
    <property type="entry name" value="CheY-like"/>
    <property type="match status" value="1"/>
</dbReference>
<gene>
    <name evidence="4" type="ORF">EOD43_17500</name>
</gene>
<evidence type="ECO:0000313" key="5">
    <source>
        <dbReference type="Proteomes" id="UP000282971"/>
    </source>
</evidence>
<dbReference type="Pfam" id="PF00072">
    <property type="entry name" value="Response_reg"/>
    <property type="match status" value="1"/>
</dbReference>
<dbReference type="EMBL" id="SACN01000002">
    <property type="protein sequence ID" value="RVT91301.1"/>
    <property type="molecule type" value="Genomic_DNA"/>
</dbReference>
<protein>
    <submittedName>
        <fullName evidence="4">Response regulator</fullName>
    </submittedName>
</protein>
<dbReference type="GO" id="GO:0000160">
    <property type="term" value="P:phosphorelay signal transduction system"/>
    <property type="evidence" value="ECO:0007669"/>
    <property type="project" value="InterPro"/>
</dbReference>
<dbReference type="InterPro" id="IPR011006">
    <property type="entry name" value="CheY-like_superfamily"/>
</dbReference>
<accession>A0A437M0S9</accession>
<comment type="caution">
    <text evidence="4">The sequence shown here is derived from an EMBL/GenBank/DDBJ whole genome shotgun (WGS) entry which is preliminary data.</text>
</comment>
<sequence length="116" mass="12070">MDGDNSALIVEDSPILGPMMADMLEELGHSSTIIGDEPSAIACLEAEQFSLLVSDLTLANGGSGLNVAREALRRQPSLKVVVVSGRERPDDLPAGISYLAKPFSLSQFNAAIAGSA</sequence>
<dbReference type="Gene3D" id="3.40.50.2300">
    <property type="match status" value="1"/>
</dbReference>
<dbReference type="InterPro" id="IPR050595">
    <property type="entry name" value="Bact_response_regulator"/>
</dbReference>
<dbReference type="PANTHER" id="PTHR44591:SF21">
    <property type="entry name" value="TWO-COMPONENT RESPONSE REGULATOR"/>
    <property type="match status" value="1"/>
</dbReference>
<keyword evidence="1 2" id="KW-0597">Phosphoprotein</keyword>
<dbReference type="OrthoDB" id="582170at2"/>
<organism evidence="4 5">
    <name type="scientific">Sphingomonas crocodyli</name>
    <dbReference type="NCBI Taxonomy" id="1979270"/>
    <lineage>
        <taxon>Bacteria</taxon>
        <taxon>Pseudomonadati</taxon>
        <taxon>Pseudomonadota</taxon>
        <taxon>Alphaproteobacteria</taxon>
        <taxon>Sphingomonadales</taxon>
        <taxon>Sphingomonadaceae</taxon>
        <taxon>Sphingomonas</taxon>
    </lineage>
</organism>
<name>A0A437M0S9_9SPHN</name>
<dbReference type="Proteomes" id="UP000282971">
    <property type="component" value="Unassembled WGS sequence"/>
</dbReference>
<keyword evidence="5" id="KW-1185">Reference proteome</keyword>
<dbReference type="RefSeq" id="WP_127745314.1">
    <property type="nucleotide sequence ID" value="NZ_SACN01000002.1"/>
</dbReference>
<feature type="domain" description="Response regulatory" evidence="3">
    <location>
        <begin position="6"/>
        <end position="116"/>
    </location>
</feature>
<dbReference type="CDD" id="cd00156">
    <property type="entry name" value="REC"/>
    <property type="match status" value="1"/>
</dbReference>
<dbReference type="PROSITE" id="PS50110">
    <property type="entry name" value="RESPONSE_REGULATORY"/>
    <property type="match status" value="1"/>
</dbReference>
<evidence type="ECO:0000256" key="2">
    <source>
        <dbReference type="PROSITE-ProRule" id="PRU00169"/>
    </source>
</evidence>
<dbReference type="SMART" id="SM00448">
    <property type="entry name" value="REC"/>
    <property type="match status" value="1"/>
</dbReference>